<dbReference type="VEuPathDB" id="FungiDB:I303_03227"/>
<dbReference type="OrthoDB" id="1470350at2759"/>
<evidence type="ECO:0000313" key="1">
    <source>
        <dbReference type="EMBL" id="OBR87203.1"/>
    </source>
</evidence>
<dbReference type="STRING" id="1296121.A0A1A6AAY2"/>
<dbReference type="SUPFAM" id="SSF48264">
    <property type="entry name" value="Cytochrome P450"/>
    <property type="match status" value="1"/>
</dbReference>
<dbReference type="AlphaFoldDB" id="A0A1A6AAY2"/>
<name>A0A1A6AAY2_9TREE</name>
<dbReference type="GO" id="GO:0020037">
    <property type="term" value="F:heme binding"/>
    <property type="evidence" value="ECO:0007669"/>
    <property type="project" value="InterPro"/>
</dbReference>
<accession>A0A1A6AAY2</accession>
<dbReference type="GO" id="GO:0005506">
    <property type="term" value="F:iron ion binding"/>
    <property type="evidence" value="ECO:0007669"/>
    <property type="project" value="InterPro"/>
</dbReference>
<proteinExistence type="predicted"/>
<dbReference type="GO" id="GO:0016705">
    <property type="term" value="F:oxidoreductase activity, acting on paired donors, with incorporation or reduction of molecular oxygen"/>
    <property type="evidence" value="ECO:0007669"/>
    <property type="project" value="InterPro"/>
</dbReference>
<organism evidence="1">
    <name type="scientific">Kwoniella dejecticola CBS 10117</name>
    <dbReference type="NCBI Taxonomy" id="1296121"/>
    <lineage>
        <taxon>Eukaryota</taxon>
        <taxon>Fungi</taxon>
        <taxon>Dikarya</taxon>
        <taxon>Basidiomycota</taxon>
        <taxon>Agaricomycotina</taxon>
        <taxon>Tremellomycetes</taxon>
        <taxon>Tremellales</taxon>
        <taxon>Cryptococcaceae</taxon>
        <taxon>Kwoniella</taxon>
    </lineage>
</organism>
<gene>
    <name evidence="1" type="ORF">I303_03227</name>
</gene>
<sequence>MFRYVAINIFGLQIVSTRNGDEHRRHKKIVKPCFNESIMQSGWDKVRDAFGVMKLEEGLATSGGGDVRDLKGCMIKLTLYVFGRSGFNIDIPWNIPESQAGEESRLIDLKYAGRDCGLSANLILQSL</sequence>
<dbReference type="EMBL" id="KI894029">
    <property type="protein sequence ID" value="OBR87203.1"/>
    <property type="molecule type" value="Genomic_DNA"/>
</dbReference>
<dbReference type="InterPro" id="IPR036396">
    <property type="entry name" value="Cyt_P450_sf"/>
</dbReference>
<protein>
    <submittedName>
        <fullName evidence="1">Uncharacterized protein</fullName>
    </submittedName>
</protein>
<reference evidence="1" key="1">
    <citation type="submission" date="2013-07" db="EMBL/GenBank/DDBJ databases">
        <title>The Genome Sequence of Cryptococcus dejecticola CBS10117.</title>
        <authorList>
            <consortium name="The Broad Institute Genome Sequencing Platform"/>
            <person name="Cuomo C."/>
            <person name="Litvintseva A."/>
            <person name="Chen Y."/>
            <person name="Heitman J."/>
            <person name="Sun S."/>
            <person name="Springer D."/>
            <person name="Dromer F."/>
            <person name="Young S.K."/>
            <person name="Zeng Q."/>
            <person name="Gargeya S."/>
            <person name="Fitzgerald M."/>
            <person name="Abouelleil A."/>
            <person name="Alvarado L."/>
            <person name="Berlin A.M."/>
            <person name="Chapman S.B."/>
            <person name="Dewar J."/>
            <person name="Goldberg J."/>
            <person name="Griggs A."/>
            <person name="Gujja S."/>
            <person name="Hansen M."/>
            <person name="Howarth C."/>
            <person name="Imamovic A."/>
            <person name="Larimer J."/>
            <person name="McCowan C."/>
            <person name="Murphy C."/>
            <person name="Pearson M."/>
            <person name="Priest M."/>
            <person name="Roberts A."/>
            <person name="Saif S."/>
            <person name="Shea T."/>
            <person name="Sykes S."/>
            <person name="Wortman J."/>
            <person name="Nusbaum C."/>
            <person name="Birren B."/>
        </authorList>
    </citation>
    <scope>NUCLEOTIDE SEQUENCE [LARGE SCALE GENOMIC DNA]</scope>
    <source>
        <strain evidence="1">CBS 10117</strain>
    </source>
</reference>
<dbReference type="Gene3D" id="1.10.630.10">
    <property type="entry name" value="Cytochrome P450"/>
    <property type="match status" value="1"/>
</dbReference>
<dbReference type="GO" id="GO:0004497">
    <property type="term" value="F:monooxygenase activity"/>
    <property type="evidence" value="ECO:0007669"/>
    <property type="project" value="InterPro"/>
</dbReference>